<proteinExistence type="predicted"/>
<name>A0AAD6WW88_9AGAR</name>
<dbReference type="PANTHER" id="PTHR40465">
    <property type="entry name" value="CHROMOSOME 1, WHOLE GENOME SHOTGUN SEQUENCE"/>
    <property type="match status" value="1"/>
</dbReference>
<dbReference type="PANTHER" id="PTHR40465:SF1">
    <property type="entry name" value="DUF6534 DOMAIN-CONTAINING PROTEIN"/>
    <property type="match status" value="1"/>
</dbReference>
<keyword evidence="2" id="KW-1133">Transmembrane helix</keyword>
<evidence type="ECO:0000313" key="5">
    <source>
        <dbReference type="Proteomes" id="UP001218188"/>
    </source>
</evidence>
<reference evidence="4" key="1">
    <citation type="submission" date="2023-03" db="EMBL/GenBank/DDBJ databases">
        <title>Massive genome expansion in bonnet fungi (Mycena s.s.) driven by repeated elements and novel gene families across ecological guilds.</title>
        <authorList>
            <consortium name="Lawrence Berkeley National Laboratory"/>
            <person name="Harder C.B."/>
            <person name="Miyauchi S."/>
            <person name="Viragh M."/>
            <person name="Kuo A."/>
            <person name="Thoen E."/>
            <person name="Andreopoulos B."/>
            <person name="Lu D."/>
            <person name="Skrede I."/>
            <person name="Drula E."/>
            <person name="Henrissat B."/>
            <person name="Morin E."/>
            <person name="Kohler A."/>
            <person name="Barry K."/>
            <person name="LaButti K."/>
            <person name="Morin E."/>
            <person name="Salamov A."/>
            <person name="Lipzen A."/>
            <person name="Mereny Z."/>
            <person name="Hegedus B."/>
            <person name="Baldrian P."/>
            <person name="Stursova M."/>
            <person name="Weitz H."/>
            <person name="Taylor A."/>
            <person name="Grigoriev I.V."/>
            <person name="Nagy L.G."/>
            <person name="Martin F."/>
            <person name="Kauserud H."/>
        </authorList>
    </citation>
    <scope>NUCLEOTIDE SEQUENCE</scope>
    <source>
        <strain evidence="4">CBHHK200</strain>
    </source>
</reference>
<evidence type="ECO:0000256" key="1">
    <source>
        <dbReference type="SAM" id="MobiDB-lite"/>
    </source>
</evidence>
<evidence type="ECO:0000259" key="3">
    <source>
        <dbReference type="Pfam" id="PF20152"/>
    </source>
</evidence>
<keyword evidence="2" id="KW-0472">Membrane</keyword>
<dbReference type="Pfam" id="PF20152">
    <property type="entry name" value="DUF6534"/>
    <property type="match status" value="1"/>
</dbReference>
<dbReference type="EMBL" id="JARJCM010000187">
    <property type="protein sequence ID" value="KAJ7023499.1"/>
    <property type="molecule type" value="Genomic_DNA"/>
</dbReference>
<protein>
    <recommendedName>
        <fullName evidence="3">DUF6534 domain-containing protein</fullName>
    </recommendedName>
</protein>
<organism evidence="4 5">
    <name type="scientific">Mycena alexandri</name>
    <dbReference type="NCBI Taxonomy" id="1745969"/>
    <lineage>
        <taxon>Eukaryota</taxon>
        <taxon>Fungi</taxon>
        <taxon>Dikarya</taxon>
        <taxon>Basidiomycota</taxon>
        <taxon>Agaricomycotina</taxon>
        <taxon>Agaricomycetes</taxon>
        <taxon>Agaricomycetidae</taxon>
        <taxon>Agaricales</taxon>
        <taxon>Marasmiineae</taxon>
        <taxon>Mycenaceae</taxon>
        <taxon>Mycena</taxon>
    </lineage>
</organism>
<dbReference type="InterPro" id="IPR045339">
    <property type="entry name" value="DUF6534"/>
</dbReference>
<evidence type="ECO:0000256" key="2">
    <source>
        <dbReference type="SAM" id="Phobius"/>
    </source>
</evidence>
<feature type="region of interest" description="Disordered" evidence="1">
    <location>
        <begin position="238"/>
        <end position="261"/>
    </location>
</feature>
<feature type="transmembrane region" description="Helical" evidence="2">
    <location>
        <begin position="145"/>
        <end position="169"/>
    </location>
</feature>
<dbReference type="Proteomes" id="UP001218188">
    <property type="component" value="Unassembled WGS sequence"/>
</dbReference>
<feature type="compositionally biased region" description="Basic and acidic residues" evidence="1">
    <location>
        <begin position="238"/>
        <end position="257"/>
    </location>
</feature>
<gene>
    <name evidence="4" type="ORF">C8F04DRAFT_1134105</name>
</gene>
<evidence type="ECO:0000313" key="4">
    <source>
        <dbReference type="EMBL" id="KAJ7023499.1"/>
    </source>
</evidence>
<sequence>MADQPPPQALFTVDNTLGALVVGFAVACVIFGMLLTQVWTYFSRYNSDSTVYKLLVGPWQAFFVELLEAADQSFIGHAVYFYTVTSAGNATAVATGATTWYLQQAFGSVVGTIVKCCFAARVYRFFTVQAFQLPSIPAVFRLKTLATISLALGSFTDVVTAASLSFFLWRMRTNHKSATNSLIMRLVMDAVNTGILTTFDFLTGNLIFAATYFMLSKLYAVSFLATLNVRRVVHGRGTDHEKNDTSLRRATTRTREQEEVETNMFHLGTRMPTLHEHDVDEVYPPYEIKPSFPLQATR</sequence>
<comment type="caution">
    <text evidence="4">The sequence shown here is derived from an EMBL/GenBank/DDBJ whole genome shotgun (WGS) entry which is preliminary data.</text>
</comment>
<dbReference type="AlphaFoldDB" id="A0AAD6WW88"/>
<feature type="domain" description="DUF6534" evidence="3">
    <location>
        <begin position="155"/>
        <end position="231"/>
    </location>
</feature>
<keyword evidence="2" id="KW-0812">Transmembrane</keyword>
<keyword evidence="5" id="KW-1185">Reference proteome</keyword>
<feature type="transmembrane region" description="Helical" evidence="2">
    <location>
        <begin position="20"/>
        <end position="42"/>
    </location>
</feature>
<accession>A0AAD6WW88</accession>